<name>A0A8X6U5F9_NEPPI</name>
<accession>A0A8X6U5F9</accession>
<reference evidence="1" key="1">
    <citation type="submission" date="2020-08" db="EMBL/GenBank/DDBJ databases">
        <title>Multicomponent nature underlies the extraordinary mechanical properties of spider dragline silk.</title>
        <authorList>
            <person name="Kono N."/>
            <person name="Nakamura H."/>
            <person name="Mori M."/>
            <person name="Yoshida Y."/>
            <person name="Ohtoshi R."/>
            <person name="Malay A.D."/>
            <person name="Moran D.A.P."/>
            <person name="Tomita M."/>
            <person name="Numata K."/>
            <person name="Arakawa K."/>
        </authorList>
    </citation>
    <scope>NUCLEOTIDE SEQUENCE</scope>
</reference>
<organism evidence="1 2">
    <name type="scientific">Nephila pilipes</name>
    <name type="common">Giant wood spider</name>
    <name type="synonym">Nephila maculata</name>
    <dbReference type="NCBI Taxonomy" id="299642"/>
    <lineage>
        <taxon>Eukaryota</taxon>
        <taxon>Metazoa</taxon>
        <taxon>Ecdysozoa</taxon>
        <taxon>Arthropoda</taxon>
        <taxon>Chelicerata</taxon>
        <taxon>Arachnida</taxon>
        <taxon>Araneae</taxon>
        <taxon>Araneomorphae</taxon>
        <taxon>Entelegynae</taxon>
        <taxon>Araneoidea</taxon>
        <taxon>Nephilidae</taxon>
        <taxon>Nephila</taxon>
    </lineage>
</organism>
<dbReference type="AlphaFoldDB" id="A0A8X6U5F9"/>
<comment type="caution">
    <text evidence="1">The sequence shown here is derived from an EMBL/GenBank/DDBJ whole genome shotgun (WGS) entry which is preliminary data.</text>
</comment>
<keyword evidence="2" id="KW-1185">Reference proteome</keyword>
<evidence type="ECO:0000313" key="2">
    <source>
        <dbReference type="Proteomes" id="UP000887013"/>
    </source>
</evidence>
<proteinExistence type="predicted"/>
<evidence type="ECO:0000313" key="1">
    <source>
        <dbReference type="EMBL" id="GFT82503.1"/>
    </source>
</evidence>
<dbReference type="Proteomes" id="UP000887013">
    <property type="component" value="Unassembled WGS sequence"/>
</dbReference>
<dbReference type="EMBL" id="BMAW01023394">
    <property type="protein sequence ID" value="GFT82503.1"/>
    <property type="molecule type" value="Genomic_DNA"/>
</dbReference>
<sequence>MRITTTSPYFSPPAFCKYHIPHLLCPPLMQQIHRPYQYRKTAAAAGKAAAYRCLRRPLAAAKLLRHISCHTGTAYAPHFRFRFATAKQPYTSRLGLPYHKKKLW</sequence>
<protein>
    <submittedName>
        <fullName evidence="1">Uncharacterized protein</fullName>
    </submittedName>
</protein>
<gene>
    <name evidence="1" type="ORF">NPIL_307741</name>
</gene>